<accession>A0A4U2YKM4</accession>
<evidence type="ECO:0000313" key="3">
    <source>
        <dbReference type="Proteomes" id="UP000307808"/>
    </source>
</evidence>
<dbReference type="OrthoDB" id="8480367at2"/>
<organism evidence="2 3">
    <name type="scientific">Nocardioides jishulii</name>
    <dbReference type="NCBI Taxonomy" id="2575440"/>
    <lineage>
        <taxon>Bacteria</taxon>
        <taxon>Bacillati</taxon>
        <taxon>Actinomycetota</taxon>
        <taxon>Actinomycetes</taxon>
        <taxon>Propionibacteriales</taxon>
        <taxon>Nocardioidaceae</taxon>
        <taxon>Nocardioides</taxon>
    </lineage>
</organism>
<feature type="region of interest" description="Disordered" evidence="1">
    <location>
        <begin position="1"/>
        <end position="77"/>
    </location>
</feature>
<feature type="compositionally biased region" description="Polar residues" evidence="1">
    <location>
        <begin position="58"/>
        <end position="74"/>
    </location>
</feature>
<feature type="compositionally biased region" description="Basic and acidic residues" evidence="1">
    <location>
        <begin position="28"/>
        <end position="38"/>
    </location>
</feature>
<dbReference type="EMBL" id="SZPY01000003">
    <property type="protein sequence ID" value="TKI61746.1"/>
    <property type="molecule type" value="Genomic_DNA"/>
</dbReference>
<gene>
    <name evidence="2" type="ORF">FC770_13420</name>
</gene>
<name>A0A4U2YKM4_9ACTN</name>
<feature type="region of interest" description="Disordered" evidence="1">
    <location>
        <begin position="223"/>
        <end position="244"/>
    </location>
</feature>
<proteinExistence type="predicted"/>
<dbReference type="Pfam" id="PF12502">
    <property type="entry name" value="DUF3710"/>
    <property type="match status" value="1"/>
</dbReference>
<evidence type="ECO:0000256" key="1">
    <source>
        <dbReference type="SAM" id="MobiDB-lite"/>
    </source>
</evidence>
<protein>
    <submittedName>
        <fullName evidence="2">DUF3710 domain-containing protein</fullName>
    </submittedName>
</protein>
<keyword evidence="3" id="KW-1185">Reference proteome</keyword>
<evidence type="ECO:0000313" key="2">
    <source>
        <dbReference type="EMBL" id="TKI61746.1"/>
    </source>
</evidence>
<dbReference type="AlphaFoldDB" id="A0A4U2YKM4"/>
<comment type="caution">
    <text evidence="2">The sequence shown here is derived from an EMBL/GenBank/DDBJ whole genome shotgun (WGS) entry which is preliminary data.</text>
</comment>
<sequence length="244" mass="26393">MRRFPTPCVARGVTVPLGGFPTPPTGPHRPDEQHEEAAPVKFRRKPTEAPAAEPVEDVTSQEPAQSGPYDSSSVPDDLDRIDLGSLRIAPVPGRELRLQVNEESGDVAAVLLVGEDGAMEMQPFSAPRTGSLWDEARPQIVQDVARRGGQTAERQGRFGTELLCQVPAQMPDGSAGVQPSRVIGIDGPRWMLRVTLLGRPAVEPEDSAEWEDGLAQVVVHRGDQAMPPGRPLPFVMPPQARRSD</sequence>
<dbReference type="Proteomes" id="UP000307808">
    <property type="component" value="Unassembled WGS sequence"/>
</dbReference>
<dbReference type="InterPro" id="IPR022183">
    <property type="entry name" value="DUF3710"/>
</dbReference>
<reference evidence="2 3" key="1">
    <citation type="submission" date="2019-04" db="EMBL/GenBank/DDBJ databases">
        <authorList>
            <person name="Dong K."/>
        </authorList>
    </citation>
    <scope>NUCLEOTIDE SEQUENCE [LARGE SCALE GENOMIC DNA]</scope>
    <source>
        <strain evidence="3">dk3543</strain>
    </source>
</reference>